<dbReference type="SUPFAM" id="SSF51445">
    <property type="entry name" value="(Trans)glycosidases"/>
    <property type="match status" value="1"/>
</dbReference>
<evidence type="ECO:0000256" key="2">
    <source>
        <dbReference type="ARBA" id="ARBA00004613"/>
    </source>
</evidence>
<feature type="domain" description="Glycoside hydrolase family 5" evidence="11">
    <location>
        <begin position="194"/>
        <end position="439"/>
    </location>
</feature>
<evidence type="ECO:0000256" key="1">
    <source>
        <dbReference type="ARBA" id="ARBA00001678"/>
    </source>
</evidence>
<protein>
    <recommendedName>
        <fullName evidence="4">mannan endo-1,4-beta-mannosidase</fullName>
        <ecNumber evidence="4">3.2.1.78</ecNumber>
    </recommendedName>
</protein>
<evidence type="ECO:0000256" key="7">
    <source>
        <dbReference type="ARBA" id="ARBA00022801"/>
    </source>
</evidence>
<evidence type="ECO:0000256" key="8">
    <source>
        <dbReference type="ARBA" id="ARBA00023295"/>
    </source>
</evidence>
<proteinExistence type="evidence at transcript level"/>
<comment type="subcellular location">
    <subcellularLocation>
        <location evidence="2">Secreted</location>
    </subcellularLocation>
</comment>
<dbReference type="InterPro" id="IPR017853">
    <property type="entry name" value="GH"/>
</dbReference>
<keyword evidence="6 10" id="KW-0732">Signal</keyword>
<evidence type="ECO:0000313" key="12">
    <source>
        <dbReference type="EMBL" id="AIC85594.1"/>
    </source>
</evidence>
<name>A0A0U1V0D8_9BASI</name>
<dbReference type="InterPro" id="IPR001547">
    <property type="entry name" value="Glyco_hydro_5"/>
</dbReference>
<dbReference type="AlphaFoldDB" id="A0A0U1V0D8"/>
<evidence type="ECO:0000256" key="3">
    <source>
        <dbReference type="ARBA" id="ARBA00005641"/>
    </source>
</evidence>
<evidence type="ECO:0000256" key="5">
    <source>
        <dbReference type="ARBA" id="ARBA00022525"/>
    </source>
</evidence>
<accession>A0A0U1V0D8</accession>
<feature type="chain" id="PRO_5006829320" description="mannan endo-1,4-beta-mannosidase" evidence="10">
    <location>
        <begin position="33"/>
        <end position="549"/>
    </location>
</feature>
<comment type="catalytic activity">
    <reaction evidence="1">
        <text>Random hydrolysis of (1-&gt;4)-beta-D-mannosidic linkages in mannans, galactomannans and glucomannans.</text>
        <dbReference type="EC" id="3.2.1.78"/>
    </reaction>
</comment>
<dbReference type="GO" id="GO:0016985">
    <property type="term" value="F:mannan endo-1,4-beta-mannosidase activity"/>
    <property type="evidence" value="ECO:0007669"/>
    <property type="project" value="UniProtKB-EC"/>
</dbReference>
<organism evidence="12">
    <name type="scientific">Glaciozyma antarctica</name>
    <dbReference type="NCBI Taxonomy" id="105987"/>
    <lineage>
        <taxon>Eukaryota</taxon>
        <taxon>Fungi</taxon>
        <taxon>Dikarya</taxon>
        <taxon>Basidiomycota</taxon>
        <taxon>Pucciniomycotina</taxon>
        <taxon>Microbotryomycetes</taxon>
        <taxon>Kriegeriales</taxon>
        <taxon>Camptobasidiaceae</taxon>
        <taxon>Glaciozyma</taxon>
    </lineage>
</organism>
<feature type="region of interest" description="Disordered" evidence="9">
    <location>
        <begin position="114"/>
        <end position="133"/>
    </location>
</feature>
<comment type="similarity">
    <text evidence="3">Belongs to the glycosyl hydrolase 5 (cellulase A) family.</text>
</comment>
<dbReference type="PANTHER" id="PTHR31451:SF39">
    <property type="entry name" value="MANNAN ENDO-1,4-BETA-MANNOSIDASE 1"/>
    <property type="match status" value="1"/>
</dbReference>
<evidence type="ECO:0000256" key="10">
    <source>
        <dbReference type="SAM" id="SignalP"/>
    </source>
</evidence>
<evidence type="ECO:0000256" key="4">
    <source>
        <dbReference type="ARBA" id="ARBA00012706"/>
    </source>
</evidence>
<keyword evidence="5" id="KW-0964">Secreted</keyword>
<keyword evidence="7 12" id="KW-0378">Hydrolase</keyword>
<dbReference type="EC" id="3.2.1.78" evidence="4"/>
<dbReference type="EMBL" id="KJ775790">
    <property type="protein sequence ID" value="AIC85594.1"/>
    <property type="molecule type" value="mRNA"/>
</dbReference>
<reference evidence="12" key="1">
    <citation type="journal article" date="2014" name="J. Comput. Aided Mol. Des.">
        <title>Structural and functional analysis of a novel psychrophilic ?-mannanase from Glaciozyma antarctica PI12.</title>
        <authorList>
            <person name="Parvizpour S."/>
            <person name="Razmara J."/>
            <person name="Ramli A.N."/>
            <person name="Md Illias R."/>
            <person name="Shamsir M.S."/>
        </authorList>
    </citation>
    <scope>NUCLEOTIDE SEQUENCE</scope>
    <source>
        <strain evidence="12">PI12</strain>
    </source>
</reference>
<keyword evidence="8 12" id="KW-0326">Glycosidase</keyword>
<feature type="signal peptide" evidence="10">
    <location>
        <begin position="1"/>
        <end position="32"/>
    </location>
</feature>
<sequence length="549" mass="58942">MKVNPLLSFIPSTRSGMRAILALAALLGLAIAHPPPPDGLEGGKKVFGRATTTTTRLITTITRATTTRRLTTSTKASTTTTRASSTTLLSSTLVTTTRIVTFSSSTASLAAPTLSSSSATTVPTSQTTTVPTSQTTLAPTTLLTTVATTTLITSTACASVYTGAIHITGTGTLPKPSSFIKRTTLNQGFTVGPNGVPFRVVGPNIYWLCNDENLPGEPKAFYTDKTRIREALAQAVAMGANTVRAISCGTSVGTPYSIQPTLNTFAAQWDTMDYVIYAAGQYGLRLILPLTDNYDYYHGGKYTFLRWRGLSTANGGALFFTDPTVIADFQRYIRTILTHVNVSYLAATGKPYHAEQSIMAWETGNELGGYIGAEGYPPQSWTTLITQTIRAVDQAHIILDGSNGFYNYTNKATSPSLNITAIGAMSDHGYPRNLGLLDIQIPLATAAKKGFLIGEYDWTDKYGGVSLPSYLAAIEKTTYIGDLVWGVQGHDARCCSYLAHEDGYSIYYPNGNSAAEQVNILALVQHFYRMTKRAVPSVLPSVLCPQPVF</sequence>
<dbReference type="InterPro" id="IPR045053">
    <property type="entry name" value="MAN-like"/>
</dbReference>
<dbReference type="SMR" id="A0A0U1V0D8"/>
<evidence type="ECO:0000259" key="11">
    <source>
        <dbReference type="Pfam" id="PF26410"/>
    </source>
</evidence>
<dbReference type="GO" id="GO:0005576">
    <property type="term" value="C:extracellular region"/>
    <property type="evidence" value="ECO:0007669"/>
    <property type="project" value="UniProtKB-SubCell"/>
</dbReference>
<dbReference type="Gene3D" id="3.20.20.80">
    <property type="entry name" value="Glycosidases"/>
    <property type="match status" value="1"/>
</dbReference>
<dbReference type="PANTHER" id="PTHR31451">
    <property type="match status" value="1"/>
</dbReference>
<dbReference type="Pfam" id="PF26410">
    <property type="entry name" value="GH5_mannosidase"/>
    <property type="match status" value="1"/>
</dbReference>
<evidence type="ECO:0000256" key="9">
    <source>
        <dbReference type="SAM" id="MobiDB-lite"/>
    </source>
</evidence>
<evidence type="ECO:0000256" key="6">
    <source>
        <dbReference type="ARBA" id="ARBA00022729"/>
    </source>
</evidence>